<evidence type="ECO:0000256" key="1">
    <source>
        <dbReference type="SAM" id="MobiDB-lite"/>
    </source>
</evidence>
<dbReference type="PANTHER" id="PTHR10000">
    <property type="entry name" value="PHOSPHOSERINE PHOSPHATASE"/>
    <property type="match status" value="1"/>
</dbReference>
<dbReference type="RefSeq" id="WP_345464834.1">
    <property type="nucleotide sequence ID" value="NZ_BAABRP010000007.1"/>
</dbReference>
<name>A0ABP9W7N3_9DEIO</name>
<dbReference type="InterPro" id="IPR006379">
    <property type="entry name" value="HAD-SF_hydro_IIB"/>
</dbReference>
<dbReference type="Gene3D" id="3.40.50.1000">
    <property type="entry name" value="HAD superfamily/HAD-like"/>
    <property type="match status" value="1"/>
</dbReference>
<comment type="caution">
    <text evidence="2">The sequence shown here is derived from an EMBL/GenBank/DDBJ whole genome shotgun (WGS) entry which is preliminary data.</text>
</comment>
<evidence type="ECO:0000313" key="2">
    <source>
        <dbReference type="EMBL" id="GAA5513334.1"/>
    </source>
</evidence>
<keyword evidence="3" id="KW-1185">Reference proteome</keyword>
<dbReference type="InterPro" id="IPR036412">
    <property type="entry name" value="HAD-like_sf"/>
</dbReference>
<sequence length="269" mass="28912">MRLLAFDLDDTLLDPHGQVPEATVTVLEELRRAGWLVAVITARWHFPAVLEARLRPEAVATSNGAAIEVRGQRLVRHTLPRTAAQAILDACPAEANIKAFSAEKRFGDVSYSTPERPVFSLTEAREAELVKLRVAHEAAPSLRAQFQNTPGLSISGGEGQRYAGKVSFTPEAAHKGEALRTIAQALGIPLGDCVAFGDSDSDLPMLRLAGLGVQVGDEACLRDVRGHQVCCAVRGMPQFLRALALGGLPLRPPPREGSRKAAPCPRPLR</sequence>
<dbReference type="Gene3D" id="3.30.1240.10">
    <property type="match status" value="1"/>
</dbReference>
<dbReference type="InterPro" id="IPR023214">
    <property type="entry name" value="HAD_sf"/>
</dbReference>
<dbReference type="Pfam" id="PF08282">
    <property type="entry name" value="Hydrolase_3"/>
    <property type="match status" value="1"/>
</dbReference>
<dbReference type="Proteomes" id="UP001401887">
    <property type="component" value="Unassembled WGS sequence"/>
</dbReference>
<dbReference type="SUPFAM" id="SSF56784">
    <property type="entry name" value="HAD-like"/>
    <property type="match status" value="1"/>
</dbReference>
<dbReference type="PANTHER" id="PTHR10000:SF8">
    <property type="entry name" value="HAD SUPERFAMILY HYDROLASE-LIKE, TYPE 3"/>
    <property type="match status" value="1"/>
</dbReference>
<dbReference type="EMBL" id="BAABRP010000007">
    <property type="protein sequence ID" value="GAA5513334.1"/>
    <property type="molecule type" value="Genomic_DNA"/>
</dbReference>
<reference evidence="2 3" key="1">
    <citation type="submission" date="2024-02" db="EMBL/GenBank/DDBJ databases">
        <title>Deinococcus carri NBRC 110142.</title>
        <authorList>
            <person name="Ichikawa N."/>
            <person name="Katano-Makiyama Y."/>
            <person name="Hidaka K."/>
        </authorList>
    </citation>
    <scope>NUCLEOTIDE SEQUENCE [LARGE SCALE GENOMIC DNA]</scope>
    <source>
        <strain evidence="2 3">NBRC 110142</strain>
    </source>
</reference>
<gene>
    <name evidence="2" type="primary">cof_2</name>
    <name evidence="2" type="ORF">Dcar01_02067</name>
</gene>
<proteinExistence type="predicted"/>
<organism evidence="2 3">
    <name type="scientific">Deinococcus carri</name>
    <dbReference type="NCBI Taxonomy" id="1211323"/>
    <lineage>
        <taxon>Bacteria</taxon>
        <taxon>Thermotogati</taxon>
        <taxon>Deinococcota</taxon>
        <taxon>Deinococci</taxon>
        <taxon>Deinococcales</taxon>
        <taxon>Deinococcaceae</taxon>
        <taxon>Deinococcus</taxon>
    </lineage>
</organism>
<feature type="region of interest" description="Disordered" evidence="1">
    <location>
        <begin position="250"/>
        <end position="269"/>
    </location>
</feature>
<protein>
    <submittedName>
        <fullName evidence="2">HMP-PP phosphatase</fullName>
    </submittedName>
</protein>
<dbReference type="NCBIfam" id="TIGR01484">
    <property type="entry name" value="HAD-SF-IIB"/>
    <property type="match status" value="1"/>
</dbReference>
<evidence type="ECO:0000313" key="3">
    <source>
        <dbReference type="Proteomes" id="UP001401887"/>
    </source>
</evidence>
<accession>A0ABP9W7N3</accession>